<dbReference type="STRING" id="1945520.A1019T_01792"/>
<accession>A0A1R4EH09</accession>
<protein>
    <submittedName>
        <fullName evidence="2">Uncharacterized protein</fullName>
    </submittedName>
</protein>
<dbReference type="AlphaFoldDB" id="A0A1R4EH09"/>
<dbReference type="OrthoDB" id="6674652at2"/>
<organism evidence="2 3">
    <name type="scientific">Psychrobacter pasteurii</name>
    <dbReference type="NCBI Taxonomy" id="1945520"/>
    <lineage>
        <taxon>Bacteria</taxon>
        <taxon>Pseudomonadati</taxon>
        <taxon>Pseudomonadota</taxon>
        <taxon>Gammaproteobacteria</taxon>
        <taxon>Moraxellales</taxon>
        <taxon>Moraxellaceae</taxon>
        <taxon>Psychrobacter</taxon>
    </lineage>
</organism>
<name>A0A1R4EH09_9GAMM</name>
<feature type="region of interest" description="Disordered" evidence="1">
    <location>
        <begin position="697"/>
        <end position="728"/>
    </location>
</feature>
<evidence type="ECO:0000313" key="2">
    <source>
        <dbReference type="EMBL" id="SJM37807.1"/>
    </source>
</evidence>
<dbReference type="EMBL" id="FUGD01000107">
    <property type="protein sequence ID" value="SJM37807.1"/>
    <property type="molecule type" value="Genomic_DNA"/>
</dbReference>
<dbReference type="RefSeq" id="WP_077449191.1">
    <property type="nucleotide sequence ID" value="NZ_FUGD01000107.1"/>
</dbReference>
<keyword evidence="3" id="KW-1185">Reference proteome</keyword>
<evidence type="ECO:0000256" key="1">
    <source>
        <dbReference type="SAM" id="MobiDB-lite"/>
    </source>
</evidence>
<gene>
    <name evidence="2" type="ORF">A1019T_01792</name>
</gene>
<dbReference type="Proteomes" id="UP000188169">
    <property type="component" value="Unassembled WGS sequence"/>
</dbReference>
<proteinExistence type="predicted"/>
<evidence type="ECO:0000313" key="3">
    <source>
        <dbReference type="Proteomes" id="UP000188169"/>
    </source>
</evidence>
<sequence>MAKIPKEKVVRVIKAKRATGMTDKQIFDEFVRRKDGLGNNVRTLISRYEDNESPDAREEAARFFGLDITQVKGNSQQGSANKNATVLDKAKSYAASAKAGLANSTVGLFQLNDMVADGLGKGINKVFGTNIDTNALARTNAANDELNARADRSRLAANRTGGDWVKGGTEIAATLPLYMVGAGGATRTARAVEQGVRGAGVAALGRADNNEERLYKMGLGALGAGVGQLGGEVVGAGLSKVAGKAANVKTGKLKPKYQEVDNLGKKYNVPTSPGDLVGKGVLQNTESHLNRLPVVGNSKFMEGQAKATEKASKKVVKKLKDTMNATDFKAVAKIEKAANAGDPNAKRVLGVINNAGDDSDKVIQASLEVTKWRKKQIAKNLYSNVAKEVEKTGNDIVDVSNTRAALTKVLDEQNSSISPNKVVVREVSEMLENLDDVARPLTFKNIRELRSKLGNLADEYGNPTGKADNFASSVFSNARQAVTKDLDNFAATSGGKVKEAYNKADKFYAKAIANTDKSIESAIKTNKPDEIYDKFSKAGKGDNAQILVGSLDPKGRDALRLRMAEKAMDKAWHETSESFSPAKFAGEFERLSEPYSKIFTGEAKKEMDGFVKLMRHVERAGSFKMNPPTGVRATDIGIAATAIASPTTAATGAGIAFLAKTLLTTRAGKNLLLAASELPPTQKAAFDNIMKIATKLASSSGSKKGRDTAERVAGTRVSEQDSKSLQSF</sequence>
<reference evidence="3" key="1">
    <citation type="submission" date="2017-02" db="EMBL/GenBank/DDBJ databases">
        <authorList>
            <person name="Mornico D."/>
        </authorList>
    </citation>
    <scope>NUCLEOTIDE SEQUENCE [LARGE SCALE GENOMIC DNA]</scope>
</reference>